<evidence type="ECO:0000256" key="5">
    <source>
        <dbReference type="ARBA" id="ARBA00023136"/>
    </source>
</evidence>
<dbReference type="InterPro" id="IPR000326">
    <property type="entry name" value="PAP2/HPO"/>
</dbReference>
<dbReference type="GeneID" id="28740988"/>
<accession>A0A0N1H9Q3</accession>
<keyword evidence="3 7" id="KW-0812">Transmembrane</keyword>
<dbReference type="GO" id="GO:0006644">
    <property type="term" value="P:phospholipid metabolic process"/>
    <property type="evidence" value="ECO:0007669"/>
    <property type="project" value="InterPro"/>
</dbReference>
<dbReference type="SUPFAM" id="SSF48317">
    <property type="entry name" value="Acid phosphatase/Vanadium-dependent haloperoxidase"/>
    <property type="match status" value="1"/>
</dbReference>
<evidence type="ECO:0000256" key="3">
    <source>
        <dbReference type="ARBA" id="ARBA00022692"/>
    </source>
</evidence>
<dbReference type="SMART" id="SM00014">
    <property type="entry name" value="acidPPc"/>
    <property type="match status" value="1"/>
</dbReference>
<evidence type="ECO:0000313" key="10">
    <source>
        <dbReference type="Proteomes" id="UP000038010"/>
    </source>
</evidence>
<evidence type="ECO:0000256" key="1">
    <source>
        <dbReference type="ARBA" id="ARBA00004141"/>
    </source>
</evidence>
<dbReference type="Gene3D" id="1.20.144.10">
    <property type="entry name" value="Phosphatidic acid phosphatase type 2/haloperoxidase"/>
    <property type="match status" value="1"/>
</dbReference>
<dbReference type="STRING" id="1664694.A0A0N1H9Q3"/>
<feature type="transmembrane region" description="Helical" evidence="7">
    <location>
        <begin position="16"/>
        <end position="36"/>
    </location>
</feature>
<evidence type="ECO:0000313" key="9">
    <source>
        <dbReference type="EMBL" id="KPI44464.1"/>
    </source>
</evidence>
<dbReference type="EMBL" id="LFJN01000003">
    <property type="protein sequence ID" value="KPI44464.1"/>
    <property type="molecule type" value="Genomic_DNA"/>
</dbReference>
<evidence type="ECO:0000256" key="4">
    <source>
        <dbReference type="ARBA" id="ARBA00022989"/>
    </source>
</evidence>
<keyword evidence="4 7" id="KW-1133">Transmembrane helix</keyword>
<feature type="transmembrane region" description="Helical" evidence="7">
    <location>
        <begin position="284"/>
        <end position="302"/>
    </location>
</feature>
<dbReference type="InterPro" id="IPR036938">
    <property type="entry name" value="PAP2/HPO_sf"/>
</dbReference>
<proteinExistence type="inferred from homology"/>
<sequence>MASITARIRQLPCRLILSYVLDWIIVFLILGLAGAFNSIDAKNTRHAFSLQDPNISFPHKPDLVSNGVLYVTSIILPAIIIALICVFAVPGWSAARSFRSRQSLWRRKVWELNVGWLGICLAVFSAITITEGLKAAANKPRPHLLSVCDPDLSSDAIEKWRVGGLGGTDLSTATAPIIVTWQICRNEDKDEMRNAFASWPSGHASTSWAGLLYLTLRRGAPATALVPESTLPTTNAERGVPQGLRHKAAAPPMYLVLLAAVPIGTAFFISLSRWFDYRHHGFDIISGAVIGIFCAWISFGFYQVPISLSNGWAWAPRSQGHEFGLLVGDGRGYGELTEDERQNVGSTGESVSLGKLTPRTDIESQSQSQASSGSSQANRGVVGTVGTDGQH</sequence>
<dbReference type="GO" id="GO:0008195">
    <property type="term" value="F:phosphatidate phosphatase activity"/>
    <property type="evidence" value="ECO:0007669"/>
    <property type="project" value="TreeGrafter"/>
</dbReference>
<dbReference type="Pfam" id="PF01569">
    <property type="entry name" value="PAP2"/>
    <property type="match status" value="1"/>
</dbReference>
<dbReference type="InterPro" id="IPR043216">
    <property type="entry name" value="PAP-like"/>
</dbReference>
<organism evidence="9 10">
    <name type="scientific">Cyphellophora attinorum</name>
    <dbReference type="NCBI Taxonomy" id="1664694"/>
    <lineage>
        <taxon>Eukaryota</taxon>
        <taxon>Fungi</taxon>
        <taxon>Dikarya</taxon>
        <taxon>Ascomycota</taxon>
        <taxon>Pezizomycotina</taxon>
        <taxon>Eurotiomycetes</taxon>
        <taxon>Chaetothyriomycetidae</taxon>
        <taxon>Chaetothyriales</taxon>
        <taxon>Cyphellophoraceae</taxon>
        <taxon>Cyphellophora</taxon>
    </lineage>
</organism>
<dbReference type="AlphaFoldDB" id="A0A0N1H9Q3"/>
<comment type="subcellular location">
    <subcellularLocation>
        <location evidence="1">Membrane</location>
        <topology evidence="1">Multi-pass membrane protein</topology>
    </subcellularLocation>
</comment>
<dbReference type="PANTHER" id="PTHR10165">
    <property type="entry name" value="LIPID PHOSPHATE PHOSPHATASE"/>
    <property type="match status" value="1"/>
</dbReference>
<feature type="domain" description="Phosphatidic acid phosphatase type 2/haloperoxidase" evidence="8">
    <location>
        <begin position="114"/>
        <end position="299"/>
    </location>
</feature>
<comment type="similarity">
    <text evidence="2">Belongs to the PA-phosphatase related phosphoesterase family.</text>
</comment>
<feature type="region of interest" description="Disordered" evidence="6">
    <location>
        <begin position="336"/>
        <end position="391"/>
    </location>
</feature>
<dbReference type="OrthoDB" id="10030083at2759"/>
<feature type="transmembrane region" description="Helical" evidence="7">
    <location>
        <begin position="67"/>
        <end position="89"/>
    </location>
</feature>
<evidence type="ECO:0000256" key="2">
    <source>
        <dbReference type="ARBA" id="ARBA00008816"/>
    </source>
</evidence>
<evidence type="ECO:0000256" key="7">
    <source>
        <dbReference type="SAM" id="Phobius"/>
    </source>
</evidence>
<comment type="caution">
    <text evidence="9">The sequence shown here is derived from an EMBL/GenBank/DDBJ whole genome shotgun (WGS) entry which is preliminary data.</text>
</comment>
<name>A0A0N1H9Q3_9EURO</name>
<dbReference type="PANTHER" id="PTHR10165:SF154">
    <property type="entry name" value="PAP2 DOMAIN PROTEIN (AFU_ORTHOLOGUE AFUA_1G09730)"/>
    <property type="match status" value="1"/>
</dbReference>
<keyword evidence="5 7" id="KW-0472">Membrane</keyword>
<keyword evidence="10" id="KW-1185">Reference proteome</keyword>
<dbReference type="VEuPathDB" id="FungiDB:AB675_8645"/>
<evidence type="ECO:0000256" key="6">
    <source>
        <dbReference type="SAM" id="MobiDB-lite"/>
    </source>
</evidence>
<evidence type="ECO:0000259" key="8">
    <source>
        <dbReference type="SMART" id="SM00014"/>
    </source>
</evidence>
<dbReference type="RefSeq" id="XP_018004427.1">
    <property type="nucleotide sequence ID" value="XM_018149108.1"/>
</dbReference>
<dbReference type="GO" id="GO:0046839">
    <property type="term" value="P:phospholipid dephosphorylation"/>
    <property type="evidence" value="ECO:0007669"/>
    <property type="project" value="TreeGrafter"/>
</dbReference>
<feature type="transmembrane region" description="Helical" evidence="7">
    <location>
        <begin position="253"/>
        <end position="272"/>
    </location>
</feature>
<gene>
    <name evidence="9" type="ORF">AB675_8645</name>
</gene>
<reference evidence="9 10" key="1">
    <citation type="submission" date="2015-06" db="EMBL/GenBank/DDBJ databases">
        <title>Draft genome of the ant-associated black yeast Phialophora attae CBS 131958.</title>
        <authorList>
            <person name="Moreno L.F."/>
            <person name="Stielow B.J."/>
            <person name="de Hoog S."/>
            <person name="Vicente V.A."/>
            <person name="Weiss V.A."/>
            <person name="de Vries M."/>
            <person name="Cruz L.M."/>
            <person name="Souza E.M."/>
        </authorList>
    </citation>
    <scope>NUCLEOTIDE SEQUENCE [LARGE SCALE GENOMIC DNA]</scope>
    <source>
        <strain evidence="9 10">CBS 131958</strain>
    </source>
</reference>
<feature type="transmembrane region" description="Helical" evidence="7">
    <location>
        <begin position="110"/>
        <end position="129"/>
    </location>
</feature>
<dbReference type="GO" id="GO:0016020">
    <property type="term" value="C:membrane"/>
    <property type="evidence" value="ECO:0007669"/>
    <property type="project" value="UniProtKB-SubCell"/>
</dbReference>
<feature type="compositionally biased region" description="Low complexity" evidence="6">
    <location>
        <begin position="364"/>
        <end position="377"/>
    </location>
</feature>
<protein>
    <submittedName>
        <fullName evidence="9">Putative lipid phosphate phosphatase 3, chloroplastic</fullName>
    </submittedName>
</protein>
<dbReference type="Proteomes" id="UP000038010">
    <property type="component" value="Unassembled WGS sequence"/>
</dbReference>